<keyword evidence="6" id="KW-0414">Isoprene biosynthesis</keyword>
<keyword evidence="3 7" id="KW-0808">Transferase</keyword>
<comment type="cofactor">
    <cofactor evidence="1">
        <name>Mg(2+)</name>
        <dbReference type="ChEBI" id="CHEBI:18420"/>
    </cofactor>
</comment>
<protein>
    <submittedName>
        <fullName evidence="8">Polyprenyl synthetase family protein</fullName>
        <ecNumber evidence="8">2.5.1.-</ecNumber>
    </submittedName>
</protein>
<dbReference type="Pfam" id="PF00348">
    <property type="entry name" value="polyprenyl_synt"/>
    <property type="match status" value="1"/>
</dbReference>
<dbReference type="CDD" id="cd00685">
    <property type="entry name" value="Trans_IPPS_HT"/>
    <property type="match status" value="1"/>
</dbReference>
<organism evidence="8 9">
    <name type="scientific">Devosia albogilva</name>
    <dbReference type="NCBI Taxonomy" id="429726"/>
    <lineage>
        <taxon>Bacteria</taxon>
        <taxon>Pseudomonadati</taxon>
        <taxon>Pseudomonadota</taxon>
        <taxon>Alphaproteobacteria</taxon>
        <taxon>Hyphomicrobiales</taxon>
        <taxon>Devosiaceae</taxon>
        <taxon>Devosia</taxon>
    </lineage>
</organism>
<dbReference type="EMBL" id="JBHUNP010000001">
    <property type="protein sequence ID" value="MFD2647101.1"/>
    <property type="molecule type" value="Genomic_DNA"/>
</dbReference>
<dbReference type="InterPro" id="IPR008949">
    <property type="entry name" value="Isoprenoid_synthase_dom_sf"/>
</dbReference>
<keyword evidence="9" id="KW-1185">Reference proteome</keyword>
<proteinExistence type="inferred from homology"/>
<dbReference type="Proteomes" id="UP001597521">
    <property type="component" value="Unassembled WGS sequence"/>
</dbReference>
<dbReference type="RefSeq" id="WP_386832138.1">
    <property type="nucleotide sequence ID" value="NZ_JBHUNP010000001.1"/>
</dbReference>
<comment type="caution">
    <text evidence="8">The sequence shown here is derived from an EMBL/GenBank/DDBJ whole genome shotgun (WGS) entry which is preliminary data.</text>
</comment>
<evidence type="ECO:0000256" key="2">
    <source>
        <dbReference type="ARBA" id="ARBA00006706"/>
    </source>
</evidence>
<dbReference type="SFLD" id="SFLDS00005">
    <property type="entry name" value="Isoprenoid_Synthase_Type_I"/>
    <property type="match status" value="1"/>
</dbReference>
<dbReference type="GO" id="GO:0016740">
    <property type="term" value="F:transferase activity"/>
    <property type="evidence" value="ECO:0007669"/>
    <property type="project" value="UniProtKB-KW"/>
</dbReference>
<keyword evidence="5" id="KW-0460">Magnesium</keyword>
<dbReference type="PANTHER" id="PTHR43281">
    <property type="entry name" value="FARNESYL DIPHOSPHATE SYNTHASE"/>
    <property type="match status" value="1"/>
</dbReference>
<evidence type="ECO:0000313" key="8">
    <source>
        <dbReference type="EMBL" id="MFD2647101.1"/>
    </source>
</evidence>
<gene>
    <name evidence="8" type="ORF">ACFSX5_04730</name>
</gene>
<evidence type="ECO:0000256" key="1">
    <source>
        <dbReference type="ARBA" id="ARBA00001946"/>
    </source>
</evidence>
<evidence type="ECO:0000256" key="5">
    <source>
        <dbReference type="ARBA" id="ARBA00022842"/>
    </source>
</evidence>
<name>A0ABW5QHX9_9HYPH</name>
<dbReference type="InterPro" id="IPR000092">
    <property type="entry name" value="Polyprenyl_synt"/>
</dbReference>
<evidence type="ECO:0000256" key="3">
    <source>
        <dbReference type="ARBA" id="ARBA00022679"/>
    </source>
</evidence>
<dbReference type="Gene3D" id="1.10.600.10">
    <property type="entry name" value="Farnesyl Diphosphate Synthase"/>
    <property type="match status" value="1"/>
</dbReference>
<accession>A0ABW5QHX9</accession>
<keyword evidence="4" id="KW-0479">Metal-binding</keyword>
<dbReference type="EC" id="2.5.1.-" evidence="8"/>
<evidence type="ECO:0000256" key="4">
    <source>
        <dbReference type="ARBA" id="ARBA00022723"/>
    </source>
</evidence>
<comment type="similarity">
    <text evidence="2 7">Belongs to the FPP/GGPP synthase family.</text>
</comment>
<reference evidence="9" key="1">
    <citation type="journal article" date="2019" name="Int. J. Syst. Evol. Microbiol.">
        <title>The Global Catalogue of Microorganisms (GCM) 10K type strain sequencing project: providing services to taxonomists for standard genome sequencing and annotation.</title>
        <authorList>
            <consortium name="The Broad Institute Genomics Platform"/>
            <consortium name="The Broad Institute Genome Sequencing Center for Infectious Disease"/>
            <person name="Wu L."/>
            <person name="Ma J."/>
        </authorList>
    </citation>
    <scope>NUCLEOTIDE SEQUENCE [LARGE SCALE GENOMIC DNA]</scope>
    <source>
        <strain evidence="9">CCM 7427</strain>
    </source>
</reference>
<sequence>MSLTSIELSNGVGRRSDIAVIRARLETKLAELLETGPTPANLKSAMDHALLAPSKRLRPILLYLVSEPDDCLTETALCLGAAVEMVHTASLILDDLPCMDDADMRRERPTTHKAFGQATAILSAIGLLTRAFGIIAELAEVPAATRTRLAAVLATASGHQGLVAGQEIDLNARETLVDQEQIENLNWLKTGSLFVAAAEMGAILRDLPGNRVEHVRRFARHLGLAFQTADDLLDKTASTSEIGKDTLKDGDKATLVSLFGARRARLTCNEHLQAAERALLDSGVSVGPIQAVMDTYLRAKIGSE</sequence>
<dbReference type="PANTHER" id="PTHR43281:SF1">
    <property type="entry name" value="FARNESYL DIPHOSPHATE SYNTHASE"/>
    <property type="match status" value="1"/>
</dbReference>
<evidence type="ECO:0000313" key="9">
    <source>
        <dbReference type="Proteomes" id="UP001597521"/>
    </source>
</evidence>
<evidence type="ECO:0000256" key="6">
    <source>
        <dbReference type="ARBA" id="ARBA00023229"/>
    </source>
</evidence>
<dbReference type="SFLD" id="SFLDG01017">
    <property type="entry name" value="Polyprenyl_Transferase_Like"/>
    <property type="match status" value="1"/>
</dbReference>
<dbReference type="SUPFAM" id="SSF48576">
    <property type="entry name" value="Terpenoid synthases"/>
    <property type="match status" value="1"/>
</dbReference>
<evidence type="ECO:0000256" key="7">
    <source>
        <dbReference type="RuleBase" id="RU004466"/>
    </source>
</evidence>